<evidence type="ECO:0000313" key="3">
    <source>
        <dbReference type="EMBL" id="KAK3772178.1"/>
    </source>
</evidence>
<evidence type="ECO:0000256" key="2">
    <source>
        <dbReference type="SAM" id="MobiDB-lite"/>
    </source>
</evidence>
<feature type="region of interest" description="Disordered" evidence="2">
    <location>
        <begin position="715"/>
        <end position="739"/>
    </location>
</feature>
<dbReference type="EMBL" id="JAWDGP010003655">
    <property type="protein sequence ID" value="KAK3772178.1"/>
    <property type="molecule type" value="Genomic_DNA"/>
</dbReference>
<comment type="caution">
    <text evidence="3">The sequence shown here is derived from an EMBL/GenBank/DDBJ whole genome shotgun (WGS) entry which is preliminary data.</text>
</comment>
<dbReference type="GO" id="GO:0030010">
    <property type="term" value="P:establishment of cell polarity"/>
    <property type="evidence" value="ECO:0007669"/>
    <property type="project" value="TreeGrafter"/>
</dbReference>
<feature type="region of interest" description="Disordered" evidence="2">
    <location>
        <begin position="69"/>
        <end position="108"/>
    </location>
</feature>
<accession>A0AAE0ZMH7</accession>
<dbReference type="GO" id="GO:0035148">
    <property type="term" value="P:tube formation"/>
    <property type="evidence" value="ECO:0007669"/>
    <property type="project" value="TreeGrafter"/>
</dbReference>
<protein>
    <submittedName>
        <fullName evidence="3">Uncharacterized protein</fullName>
    </submittedName>
</protein>
<organism evidence="3 4">
    <name type="scientific">Elysia crispata</name>
    <name type="common">lettuce slug</name>
    <dbReference type="NCBI Taxonomy" id="231223"/>
    <lineage>
        <taxon>Eukaryota</taxon>
        <taxon>Metazoa</taxon>
        <taxon>Spiralia</taxon>
        <taxon>Lophotrochozoa</taxon>
        <taxon>Mollusca</taxon>
        <taxon>Gastropoda</taxon>
        <taxon>Heterobranchia</taxon>
        <taxon>Euthyneura</taxon>
        <taxon>Panpulmonata</taxon>
        <taxon>Sacoglossa</taxon>
        <taxon>Placobranchoidea</taxon>
        <taxon>Plakobranchidae</taxon>
        <taxon>Elysia</taxon>
    </lineage>
</organism>
<dbReference type="GO" id="GO:0001764">
    <property type="term" value="P:neuron migration"/>
    <property type="evidence" value="ECO:0007669"/>
    <property type="project" value="TreeGrafter"/>
</dbReference>
<evidence type="ECO:0000313" key="4">
    <source>
        <dbReference type="Proteomes" id="UP001283361"/>
    </source>
</evidence>
<gene>
    <name evidence="3" type="ORF">RRG08_035219</name>
</gene>
<dbReference type="PANTHER" id="PTHR34343">
    <property type="entry name" value="SEROLOGICALLY DEFINED COLON CANCER ANTIGEN 8"/>
    <property type="match status" value="1"/>
</dbReference>
<dbReference type="InterPro" id="IPR031887">
    <property type="entry name" value="SDCCAG8"/>
</dbReference>
<keyword evidence="1" id="KW-0175">Coiled coil</keyword>
<name>A0AAE0ZMH7_9GAST</name>
<evidence type="ECO:0000256" key="1">
    <source>
        <dbReference type="SAM" id="Coils"/>
    </source>
</evidence>
<feature type="compositionally biased region" description="Polar residues" evidence="2">
    <location>
        <begin position="87"/>
        <end position="97"/>
    </location>
</feature>
<sequence>MYYFRDHDIGTENIGYEGSIRERANESLEELKTSLHASSHQHGYLSAHESKENLVQSVHPRILTWEDGMHSSSRHSGAAAQLRSMLTDRSQISSPPLRSTHAGPLPSPEEAAAMLKNQAVYTSHLESESRYIKEEMAVLRMKLAEVLEENRMLHSELKTAVVHEILKEGGDAVNVMGSFDQTFSEAVVTTMGRYDFKRWQVELERLSKLHAAKTDRLETQLNQTRMDNEKLEQTVEDLKSQLRIQESVPTHENGPIGFLSETERNTTHRIIDKLTRERDDLVDHVTSLQAQLQRTRHSEEEAYQQMKKGIELVEQAQLEQTEALVQKEQVTDELGRVRQRFDDHVKESQTLIRAERDSARKENQALLDDLNEKLKELGEHYTLIQSKYEKEVRDKAALATEIAELKTQLRTCDKEVTVTAESYRTETTNASLQRNSALYESNRLRSELEKAKHERDQEMSRTKIELDDLRQRLNKAERELINAKEECIHMTANVQALERELHLAKMARDTIERTRAEDLKIIRKKAQDREDEMRMKMEEADDRNSQSVHEMDTMLLKQNKLIMKLREECKKQALNLEKTVKKYRVENTKLSNSSQELQKRMERMVLRSTELEQQAEHHAEVHQKMRDRLRELDQKGQQQSVQLVEALTKYSQLSRDRQLLAREVEFLRTQMLRANQKSHNAEPLRLNSSPSKALVDDILNSLTKDERDGTVSLIPQLQLQGTIDEDPTEKVSDDSASEG</sequence>
<dbReference type="GO" id="GO:0007098">
    <property type="term" value="P:centrosome cycle"/>
    <property type="evidence" value="ECO:0007669"/>
    <property type="project" value="InterPro"/>
</dbReference>
<feature type="coiled-coil region" evidence="1">
    <location>
        <begin position="214"/>
        <end position="614"/>
    </location>
</feature>
<proteinExistence type="predicted"/>
<dbReference type="Pfam" id="PF15964">
    <property type="entry name" value="CCCAP"/>
    <property type="match status" value="1"/>
</dbReference>
<feature type="coiled-coil region" evidence="1">
    <location>
        <begin position="650"/>
        <end position="677"/>
    </location>
</feature>
<dbReference type="AlphaFoldDB" id="A0AAE0ZMH7"/>
<dbReference type="GO" id="GO:0005814">
    <property type="term" value="C:centriole"/>
    <property type="evidence" value="ECO:0007669"/>
    <property type="project" value="TreeGrafter"/>
</dbReference>
<reference evidence="3" key="1">
    <citation type="journal article" date="2023" name="G3 (Bethesda)">
        <title>A reference genome for the long-term kleptoplast-retaining sea slug Elysia crispata morphotype clarki.</title>
        <authorList>
            <person name="Eastman K.E."/>
            <person name="Pendleton A.L."/>
            <person name="Shaikh M.A."/>
            <person name="Suttiyut T."/>
            <person name="Ogas R."/>
            <person name="Tomko P."/>
            <person name="Gavelis G."/>
            <person name="Widhalm J.R."/>
            <person name="Wisecaver J.H."/>
        </authorList>
    </citation>
    <scope>NUCLEOTIDE SEQUENCE</scope>
    <source>
        <strain evidence="3">ECLA1</strain>
    </source>
</reference>
<dbReference type="PANTHER" id="PTHR34343:SF1">
    <property type="entry name" value="SEROLOGICALLY DEFINED COLON CANCER ANTIGEN 8"/>
    <property type="match status" value="1"/>
</dbReference>
<keyword evidence="4" id="KW-1185">Reference proteome</keyword>
<dbReference type="Proteomes" id="UP001283361">
    <property type="component" value="Unassembled WGS sequence"/>
</dbReference>
<dbReference type="GO" id="GO:0005813">
    <property type="term" value="C:centrosome"/>
    <property type="evidence" value="ECO:0007669"/>
    <property type="project" value="InterPro"/>
</dbReference>